<sequence>MNTKVLQKQASTDVACNKEDQKYEFVLEMKELVSKGMAAVVVAEVNSVDPDFFVQNGIILFQIKPVFSCKILVFEKPGCNLY</sequence>
<evidence type="ECO:0000313" key="1">
    <source>
        <dbReference type="EMBL" id="KAK9108719.1"/>
    </source>
</evidence>
<dbReference type="AlphaFoldDB" id="A0AAP0I4X1"/>
<reference evidence="1 2" key="1">
    <citation type="submission" date="2024-01" db="EMBL/GenBank/DDBJ databases">
        <title>Genome assemblies of Stephania.</title>
        <authorList>
            <person name="Yang L."/>
        </authorList>
    </citation>
    <scope>NUCLEOTIDE SEQUENCE [LARGE SCALE GENOMIC DNA]</scope>
    <source>
        <strain evidence="1">QJT</strain>
        <tissue evidence="1">Leaf</tissue>
    </source>
</reference>
<gene>
    <name evidence="1" type="ORF">Sjap_016779</name>
</gene>
<dbReference type="Proteomes" id="UP001417504">
    <property type="component" value="Unassembled WGS sequence"/>
</dbReference>
<evidence type="ECO:0000313" key="2">
    <source>
        <dbReference type="Proteomes" id="UP001417504"/>
    </source>
</evidence>
<name>A0AAP0I4X1_9MAGN</name>
<dbReference type="EMBL" id="JBBNAE010000007">
    <property type="protein sequence ID" value="KAK9108719.1"/>
    <property type="molecule type" value="Genomic_DNA"/>
</dbReference>
<comment type="caution">
    <text evidence="1">The sequence shown here is derived from an EMBL/GenBank/DDBJ whole genome shotgun (WGS) entry which is preliminary data.</text>
</comment>
<organism evidence="1 2">
    <name type="scientific">Stephania japonica</name>
    <dbReference type="NCBI Taxonomy" id="461633"/>
    <lineage>
        <taxon>Eukaryota</taxon>
        <taxon>Viridiplantae</taxon>
        <taxon>Streptophyta</taxon>
        <taxon>Embryophyta</taxon>
        <taxon>Tracheophyta</taxon>
        <taxon>Spermatophyta</taxon>
        <taxon>Magnoliopsida</taxon>
        <taxon>Ranunculales</taxon>
        <taxon>Menispermaceae</taxon>
        <taxon>Menispermoideae</taxon>
        <taxon>Cissampelideae</taxon>
        <taxon>Stephania</taxon>
    </lineage>
</organism>
<accession>A0AAP0I4X1</accession>
<protein>
    <submittedName>
        <fullName evidence="1">Uncharacterized protein</fullName>
    </submittedName>
</protein>
<keyword evidence="2" id="KW-1185">Reference proteome</keyword>
<proteinExistence type="predicted"/>